<keyword evidence="2 4" id="KW-0863">Zinc-finger</keyword>
<dbReference type="InterPro" id="IPR038545">
    <property type="entry name" value="Znf_DBF_sf"/>
</dbReference>
<reference evidence="7 8" key="1">
    <citation type="journal article" date="2019" name="Sci. Rep.">
        <title>Orb-weaving spider Araneus ventricosus genome elucidates the spidroin gene catalogue.</title>
        <authorList>
            <person name="Kono N."/>
            <person name="Nakamura H."/>
            <person name="Ohtoshi R."/>
            <person name="Moran D.A.P."/>
            <person name="Shinohara A."/>
            <person name="Yoshida Y."/>
            <person name="Fujiwara M."/>
            <person name="Mori M."/>
            <person name="Tomita M."/>
            <person name="Arakawa K."/>
        </authorList>
    </citation>
    <scope>NUCLEOTIDE SEQUENCE [LARGE SCALE GENOMIC DNA]</scope>
</reference>
<organism evidence="7 8">
    <name type="scientific">Araneus ventricosus</name>
    <name type="common">Orbweaver spider</name>
    <name type="synonym">Epeira ventricosa</name>
    <dbReference type="NCBI Taxonomy" id="182803"/>
    <lineage>
        <taxon>Eukaryota</taxon>
        <taxon>Metazoa</taxon>
        <taxon>Ecdysozoa</taxon>
        <taxon>Arthropoda</taxon>
        <taxon>Chelicerata</taxon>
        <taxon>Arachnida</taxon>
        <taxon>Araneae</taxon>
        <taxon>Araneomorphae</taxon>
        <taxon>Entelegynae</taxon>
        <taxon>Araneoidea</taxon>
        <taxon>Araneidae</taxon>
        <taxon>Araneus</taxon>
    </lineage>
</organism>
<keyword evidence="3" id="KW-0862">Zinc</keyword>
<sequence length="1213" mass="134960">MNMCPSYKRKLPPELCLKGQVFFVWSSPHTLQIASEKIPVLGGRIETFLSKQITTILVESTYTVAAQQFCNDLTFRTSYTPNAIVGSNYCHPSVLYNLPSTSRGYKFLTTTNTSSYDNILLFARQWAIPILELGSFLSSIEPFVKSISTINHSTKKNQNISSLTGCFIKFECYTKKFRPCYKMFSSDPERLMPLRNANVLIKAENCNVILDKPTVPRQLHPNHMDLNNRLQYRAQDSKPPVKDKKLPKLKPKEENNYCECCRTHFNDLKTHIKSANHQKFVSNEKNYESVNNILKMLPSPQEFIQKHQNPEQASNLVLFNGDMMHNINTNLMTDLPIPLNLHIKKSESPAPLNLLDKQPEEVVLPLNLHVKKDESPSPLNLHVNQNEEIKRESPAAHMEPSPLGNDNSVKSEIDVVGIKPDSPPDVDIIDCKDLCLPEMTSELLLESCVVDPLLDKTNTATLAQLCIKNFENCWMESIDNLPDMDDMMFDDNIFDFDDCKLKADENECPEQEGEFSPEMNSPSFVSGISTDLKTQPNTNTSVLINSSIDLKETPVKVEEAVNSLEVFSPMCKTDAKYPKSLSPSNLDINESLINDKIKMNKNFDVKSNASPFYIDKPNMNMSPSCSNPIPNKLAEQMFSSESSDDENDKLISNALNMINSNSDNEMKTDKDHFEDAISKSILQREEHNISVTNLEQSCTSDIELNDLKNSGHSPISNMEARNAIQSEISCANSPALPCVSSPVVDVAISNQNNKEIACSDSIPVACASYSEMISRSPAERIGVRNAVSNPVISTCISDRNTKEMARTENSIITVDLSKVVNQNPTERVSTSNTVFNPVMNNDLFTRSIREVTCAGNNAMPLDFSKVITQNSSKRIGASNAISNPVMNVGLSDQSIKEMACMDSNAVPIDFSKVMNRNSAEKISASDTISNPVDIDMSDQSIKEMAFDDHDVNLDEFERVINRNALERTSVAASDLSNQNHTVSDVNYLDIINHIRHQLDNGRVNNEIRNSAFSNVSSLSMSDGINSPVGVKNAVPRRGTTGNSSTDNVERSVGKNTEGGVCVNNSENVGATPSETFNKDLSCNKVCYPLQTQTSDITPGYVCNVQQTCTENFKPLSVRNSVQNCVNKGGTQSVSVNKRNSNGVRHRDSICDYNKGKSSQSLEKMSCSSSKRDARTRKETLMKCQKILSKYSKSLTNRHARETPISGYLKSPDS</sequence>
<dbReference type="Gene3D" id="6.10.250.3410">
    <property type="entry name" value="DBF zinc finger"/>
    <property type="match status" value="1"/>
</dbReference>
<dbReference type="GO" id="GO:0003676">
    <property type="term" value="F:nucleic acid binding"/>
    <property type="evidence" value="ECO:0007669"/>
    <property type="project" value="InterPro"/>
</dbReference>
<evidence type="ECO:0000256" key="1">
    <source>
        <dbReference type="ARBA" id="ARBA00022723"/>
    </source>
</evidence>
<comment type="caution">
    <text evidence="7">The sequence shown here is derived from an EMBL/GenBank/DDBJ whole genome shotgun (WGS) entry which is preliminary data.</text>
</comment>
<dbReference type="PROSITE" id="PS51265">
    <property type="entry name" value="ZF_DBF4"/>
    <property type="match status" value="1"/>
</dbReference>
<keyword evidence="8" id="KW-1185">Reference proteome</keyword>
<evidence type="ECO:0000259" key="6">
    <source>
        <dbReference type="PROSITE" id="PS51265"/>
    </source>
</evidence>
<dbReference type="AlphaFoldDB" id="A0A4Y2T448"/>
<protein>
    <recommendedName>
        <fullName evidence="6">DBF4-type domain-containing protein</fullName>
    </recommendedName>
</protein>
<keyword evidence="1" id="KW-0479">Metal-binding</keyword>
<evidence type="ECO:0000256" key="3">
    <source>
        <dbReference type="ARBA" id="ARBA00022833"/>
    </source>
</evidence>
<dbReference type="EMBL" id="BGPR01025203">
    <property type="protein sequence ID" value="GBN93905.1"/>
    <property type="molecule type" value="Genomic_DNA"/>
</dbReference>
<feature type="region of interest" description="Disordered" evidence="5">
    <location>
        <begin position="1026"/>
        <end position="1066"/>
    </location>
</feature>
<accession>A0A4Y2T448</accession>
<dbReference type="GO" id="GO:0005634">
    <property type="term" value="C:nucleus"/>
    <property type="evidence" value="ECO:0007669"/>
    <property type="project" value="UniProtKB-ARBA"/>
</dbReference>
<evidence type="ECO:0000256" key="5">
    <source>
        <dbReference type="SAM" id="MobiDB-lite"/>
    </source>
</evidence>
<dbReference type="FunFam" id="6.10.250.3410:FF:000001">
    <property type="entry name" value="Protein DBF4 homolog A"/>
    <property type="match status" value="1"/>
</dbReference>
<dbReference type="OrthoDB" id="6431172at2759"/>
<gene>
    <name evidence="7" type="ORF">AVEN_15489_1</name>
</gene>
<dbReference type="Proteomes" id="UP000499080">
    <property type="component" value="Unassembled WGS sequence"/>
</dbReference>
<feature type="region of interest" description="Disordered" evidence="5">
    <location>
        <begin position="1194"/>
        <end position="1213"/>
    </location>
</feature>
<evidence type="ECO:0000313" key="8">
    <source>
        <dbReference type="Proteomes" id="UP000499080"/>
    </source>
</evidence>
<proteinExistence type="predicted"/>
<evidence type="ECO:0000256" key="2">
    <source>
        <dbReference type="ARBA" id="ARBA00022771"/>
    </source>
</evidence>
<evidence type="ECO:0000313" key="7">
    <source>
        <dbReference type="EMBL" id="GBN93905.1"/>
    </source>
</evidence>
<dbReference type="Pfam" id="PF07535">
    <property type="entry name" value="zf-DBF"/>
    <property type="match status" value="1"/>
</dbReference>
<dbReference type="GO" id="GO:0008270">
    <property type="term" value="F:zinc ion binding"/>
    <property type="evidence" value="ECO:0007669"/>
    <property type="project" value="UniProtKB-KW"/>
</dbReference>
<feature type="domain" description="DBF4-type" evidence="6">
    <location>
        <begin position="251"/>
        <end position="300"/>
    </location>
</feature>
<evidence type="ECO:0000256" key="4">
    <source>
        <dbReference type="PROSITE-ProRule" id="PRU00600"/>
    </source>
</evidence>
<dbReference type="SMART" id="SM00586">
    <property type="entry name" value="ZnF_DBF"/>
    <property type="match status" value="1"/>
</dbReference>
<name>A0A4Y2T448_ARAVE</name>
<dbReference type="InterPro" id="IPR006572">
    <property type="entry name" value="Znf_DBF"/>
</dbReference>